<evidence type="ECO:0000313" key="1">
    <source>
        <dbReference type="EMBL" id="PMQ21779.1"/>
    </source>
</evidence>
<protein>
    <submittedName>
        <fullName evidence="1">Uncharacterized protein</fullName>
    </submittedName>
</protein>
<reference evidence="1 2" key="1">
    <citation type="journal article" date="2017" name="Elife">
        <title>Extensive horizontal gene transfer in cheese-associated bacteria.</title>
        <authorList>
            <person name="Bonham K.S."/>
            <person name="Wolfe B.E."/>
            <person name="Dutton R.J."/>
        </authorList>
    </citation>
    <scope>NUCLEOTIDE SEQUENCE [LARGE SCALE GENOMIC DNA]</scope>
    <source>
        <strain evidence="1 2">JB182</strain>
    </source>
</reference>
<sequence length="373" mass="41191">MTDLMAPLPRATIGETTFFVDEERPVALVRRKAMPDLFLTWPDLDAGLFAPQVSLCPAPDALWVLYESGHDGDDDDYTDLHGPSVVVAVRIGVDGSVGFVRTEGTSVVGATSAGLWTGTSLSEQIDDSYRGGELPTDWAMPTMLQIHWPGQSTRTLDVDRYVKAVREEDQGHVLFVNPSPPVAHHGSDMISYEYRCTALALGSADQLPEHVRFRDLVPQGWGTPVEPGRLGPGYDPFGPNHDSARIDLSAVAGTRWTRVTLSDAQKTQAVNALSDQFMDADSYWHAADGTTSPLAYGVNETHVDTIWNWPETIVQVTCRHPYFPAGRIRRSIRVFDDPGRIKFDRYEGIAFMEDLDTHALPDVREAKDGILEV</sequence>
<dbReference type="AlphaFoldDB" id="A0A2N7S6L5"/>
<dbReference type="Proteomes" id="UP000235739">
    <property type="component" value="Unassembled WGS sequence"/>
</dbReference>
<name>A0A2N7S6L5_9MICC</name>
<gene>
    <name evidence="1" type="ORF">CIK84_09720</name>
</gene>
<comment type="caution">
    <text evidence="1">The sequence shown here is derived from an EMBL/GenBank/DDBJ whole genome shotgun (WGS) entry which is preliminary data.</text>
</comment>
<accession>A0A2N7S6L5</accession>
<proteinExistence type="predicted"/>
<organism evidence="1 2">
    <name type="scientific">Glutamicibacter arilaitensis</name>
    <dbReference type="NCBI Taxonomy" id="256701"/>
    <lineage>
        <taxon>Bacteria</taxon>
        <taxon>Bacillati</taxon>
        <taxon>Actinomycetota</taxon>
        <taxon>Actinomycetes</taxon>
        <taxon>Micrococcales</taxon>
        <taxon>Micrococcaceae</taxon>
        <taxon>Glutamicibacter</taxon>
    </lineage>
</organism>
<dbReference type="EMBL" id="PNQX01000001">
    <property type="protein sequence ID" value="PMQ21779.1"/>
    <property type="molecule type" value="Genomic_DNA"/>
</dbReference>
<dbReference type="RefSeq" id="WP_102598233.1">
    <property type="nucleotide sequence ID" value="NZ_JABUYH010000040.1"/>
</dbReference>
<evidence type="ECO:0000313" key="2">
    <source>
        <dbReference type="Proteomes" id="UP000235739"/>
    </source>
</evidence>